<dbReference type="GeneID" id="7843720"/>
<dbReference type="AlphaFoldDB" id="Q228Z8"/>
<evidence type="ECO:0000313" key="2">
    <source>
        <dbReference type="Proteomes" id="UP000009168"/>
    </source>
</evidence>
<sequence>MIIENTYRKHLQTIQQINDNQFTSYNSLKQKQETKYQIQTTQFHQHFQM</sequence>
<protein>
    <submittedName>
        <fullName evidence="1">Uncharacterized protein</fullName>
    </submittedName>
</protein>
<accession>Q228Z8</accession>
<name>Q228Z8_TETTS</name>
<dbReference type="InParanoid" id="Q228Z8"/>
<reference evidence="2" key="1">
    <citation type="journal article" date="2006" name="PLoS Biol.">
        <title>Macronuclear genome sequence of the ciliate Tetrahymena thermophila, a model eukaryote.</title>
        <authorList>
            <person name="Eisen J.A."/>
            <person name="Coyne R.S."/>
            <person name="Wu M."/>
            <person name="Wu D."/>
            <person name="Thiagarajan M."/>
            <person name="Wortman J.R."/>
            <person name="Badger J.H."/>
            <person name="Ren Q."/>
            <person name="Amedeo P."/>
            <person name="Jones K.M."/>
            <person name="Tallon L.J."/>
            <person name="Delcher A.L."/>
            <person name="Salzberg S.L."/>
            <person name="Silva J.C."/>
            <person name="Haas B.J."/>
            <person name="Majoros W.H."/>
            <person name="Farzad M."/>
            <person name="Carlton J.M."/>
            <person name="Smith R.K. Jr."/>
            <person name="Garg J."/>
            <person name="Pearlman R.E."/>
            <person name="Karrer K.M."/>
            <person name="Sun L."/>
            <person name="Manning G."/>
            <person name="Elde N.C."/>
            <person name="Turkewitz A.P."/>
            <person name="Asai D.J."/>
            <person name="Wilkes D.E."/>
            <person name="Wang Y."/>
            <person name="Cai H."/>
            <person name="Collins K."/>
            <person name="Stewart B.A."/>
            <person name="Lee S.R."/>
            <person name="Wilamowska K."/>
            <person name="Weinberg Z."/>
            <person name="Ruzzo W.L."/>
            <person name="Wloga D."/>
            <person name="Gaertig J."/>
            <person name="Frankel J."/>
            <person name="Tsao C.-C."/>
            <person name="Gorovsky M.A."/>
            <person name="Keeling P.J."/>
            <person name="Waller R.F."/>
            <person name="Patron N.J."/>
            <person name="Cherry J.M."/>
            <person name="Stover N.A."/>
            <person name="Krieger C.J."/>
            <person name="del Toro C."/>
            <person name="Ryder H.F."/>
            <person name="Williamson S.C."/>
            <person name="Barbeau R.A."/>
            <person name="Hamilton E.P."/>
            <person name="Orias E."/>
        </authorList>
    </citation>
    <scope>NUCLEOTIDE SEQUENCE [LARGE SCALE GENOMIC DNA]</scope>
    <source>
        <strain evidence="2">SB210</strain>
    </source>
</reference>
<gene>
    <name evidence="1" type="ORF">TTHERM_01462170</name>
</gene>
<organism evidence="1 2">
    <name type="scientific">Tetrahymena thermophila (strain SB210)</name>
    <dbReference type="NCBI Taxonomy" id="312017"/>
    <lineage>
        <taxon>Eukaryota</taxon>
        <taxon>Sar</taxon>
        <taxon>Alveolata</taxon>
        <taxon>Ciliophora</taxon>
        <taxon>Intramacronucleata</taxon>
        <taxon>Oligohymenophorea</taxon>
        <taxon>Hymenostomatida</taxon>
        <taxon>Tetrahymenina</taxon>
        <taxon>Tetrahymenidae</taxon>
        <taxon>Tetrahymena</taxon>
    </lineage>
</organism>
<dbReference type="HOGENOM" id="CLU_3145824_0_0_1"/>
<dbReference type="KEGG" id="tet:TTHERM_01462170"/>
<dbReference type="RefSeq" id="XP_001029526.1">
    <property type="nucleotide sequence ID" value="XM_001029526.1"/>
</dbReference>
<dbReference type="EMBL" id="GG662382">
    <property type="protein sequence ID" value="EAR81863.1"/>
    <property type="molecule type" value="Genomic_DNA"/>
</dbReference>
<keyword evidence="2" id="KW-1185">Reference proteome</keyword>
<proteinExistence type="predicted"/>
<evidence type="ECO:0000313" key="1">
    <source>
        <dbReference type="EMBL" id="EAR81863.1"/>
    </source>
</evidence>
<dbReference type="Proteomes" id="UP000009168">
    <property type="component" value="Unassembled WGS sequence"/>
</dbReference>